<gene>
    <name evidence="2" type="ORF">Taro_011422</name>
</gene>
<feature type="region of interest" description="Disordered" evidence="1">
    <location>
        <begin position="284"/>
        <end position="370"/>
    </location>
</feature>
<organism evidence="2 3">
    <name type="scientific">Colocasia esculenta</name>
    <name type="common">Wild taro</name>
    <name type="synonym">Arum esculentum</name>
    <dbReference type="NCBI Taxonomy" id="4460"/>
    <lineage>
        <taxon>Eukaryota</taxon>
        <taxon>Viridiplantae</taxon>
        <taxon>Streptophyta</taxon>
        <taxon>Embryophyta</taxon>
        <taxon>Tracheophyta</taxon>
        <taxon>Spermatophyta</taxon>
        <taxon>Magnoliopsida</taxon>
        <taxon>Liliopsida</taxon>
        <taxon>Araceae</taxon>
        <taxon>Aroideae</taxon>
        <taxon>Colocasieae</taxon>
        <taxon>Colocasia</taxon>
    </lineage>
</organism>
<protein>
    <recommendedName>
        <fullName evidence="4">Aminotransferase-like plant mobile domain-containing protein</fullName>
    </recommendedName>
</protein>
<evidence type="ECO:0008006" key="4">
    <source>
        <dbReference type="Google" id="ProtNLM"/>
    </source>
</evidence>
<proteinExistence type="predicted"/>
<keyword evidence="3" id="KW-1185">Reference proteome</keyword>
<evidence type="ECO:0000313" key="2">
    <source>
        <dbReference type="EMBL" id="MQL78998.1"/>
    </source>
</evidence>
<feature type="compositionally biased region" description="Basic and acidic residues" evidence="1">
    <location>
        <begin position="323"/>
        <end position="337"/>
    </location>
</feature>
<comment type="caution">
    <text evidence="2">The sequence shown here is derived from an EMBL/GenBank/DDBJ whole genome shotgun (WGS) entry which is preliminary data.</text>
</comment>
<evidence type="ECO:0000313" key="3">
    <source>
        <dbReference type="Proteomes" id="UP000652761"/>
    </source>
</evidence>
<dbReference type="AlphaFoldDB" id="A0A843U5W1"/>
<name>A0A843U5W1_COLES</name>
<dbReference type="EMBL" id="NMUH01000427">
    <property type="protein sequence ID" value="MQL78998.1"/>
    <property type="molecule type" value="Genomic_DNA"/>
</dbReference>
<accession>A0A843U5W1</accession>
<feature type="region of interest" description="Disordered" evidence="1">
    <location>
        <begin position="447"/>
        <end position="469"/>
    </location>
</feature>
<reference evidence="2" key="1">
    <citation type="submission" date="2017-07" db="EMBL/GenBank/DDBJ databases">
        <title>Taro Niue Genome Assembly and Annotation.</title>
        <authorList>
            <person name="Atibalentja N."/>
            <person name="Keating K."/>
            <person name="Fields C.J."/>
        </authorList>
    </citation>
    <scope>NUCLEOTIDE SEQUENCE</scope>
    <source>
        <strain evidence="2">Niue_2</strain>
        <tissue evidence="2">Leaf</tissue>
    </source>
</reference>
<sequence length="469" mass="51130">MFRNRSSQDSQQRLTGARWRLSFVPSAGQRGLDFACCSRGFCPWAEESRDGRIYRLPYSIVSSRSFRKDWLCCIRLSILLFCKGSYLFLEPYYPYPQSSRKGARLSRTDVPIPQITSDFIRREFPALVGRVQALSRRKARAQASGTAERKAYVGALKPLVHPESSLTTSRDGGGPSIVYSWWRHFLLDCGYPPDAALSDPILPGRFNNNLWREWERHIWHSIARVGPIEFISQVESGTTLLDFWSAVVDAGDVVKIPPEKVVLLPTFSPAPGTSFITLTAKQKQNASYNRKRRASKGAGPLQLATRGRPSRPSPLVGAASRALGREDSAGAMPRDDVNLPADDDYNPTFDGTPSPNVAGLPQASPTEKGYASAGIIAGEGVEHPDATTSVTEGSTSLQAIHALLTSGPEMGLPGFSDFAFGMPEGEIWLQVLHSAMTVSSTAVLPTAPTLERASSPEEQMGKAKISSAS</sequence>
<evidence type="ECO:0000256" key="1">
    <source>
        <dbReference type="SAM" id="MobiDB-lite"/>
    </source>
</evidence>
<dbReference type="Proteomes" id="UP000652761">
    <property type="component" value="Unassembled WGS sequence"/>
</dbReference>